<comment type="caution">
    <text evidence="4">The sequence shown here is derived from an EMBL/GenBank/DDBJ whole genome shotgun (WGS) entry which is preliminary data.</text>
</comment>
<dbReference type="RefSeq" id="WP_053180761.1">
    <property type="nucleotide sequence ID" value="NZ_LGIA01000060.1"/>
</dbReference>
<feature type="domain" description="FecR protein" evidence="2">
    <location>
        <begin position="117"/>
        <end position="210"/>
    </location>
</feature>
<dbReference type="InterPro" id="IPR032508">
    <property type="entry name" value="FecR_C"/>
</dbReference>
<reference evidence="5" key="1">
    <citation type="submission" date="2015-07" db="EMBL/GenBank/DDBJ databases">
        <title>Genome sequencing of Sunxiuqinia dokdonensis strain SK.</title>
        <authorList>
            <person name="Ahn S."/>
            <person name="Kim B.-C."/>
        </authorList>
    </citation>
    <scope>NUCLEOTIDE SEQUENCE [LARGE SCALE GENOMIC DNA]</scope>
    <source>
        <strain evidence="5">SK</strain>
    </source>
</reference>
<evidence type="ECO:0000313" key="5">
    <source>
        <dbReference type="Proteomes" id="UP000036958"/>
    </source>
</evidence>
<keyword evidence="1" id="KW-0812">Transmembrane</keyword>
<dbReference type="PIRSF" id="PIRSF018266">
    <property type="entry name" value="FecR"/>
    <property type="match status" value="1"/>
</dbReference>
<dbReference type="Gene3D" id="3.55.50.30">
    <property type="match status" value="1"/>
</dbReference>
<organism evidence="4 5">
    <name type="scientific">Sunxiuqinia dokdonensis</name>
    <dbReference type="NCBI Taxonomy" id="1409788"/>
    <lineage>
        <taxon>Bacteria</taxon>
        <taxon>Pseudomonadati</taxon>
        <taxon>Bacteroidota</taxon>
        <taxon>Bacteroidia</taxon>
        <taxon>Marinilabiliales</taxon>
        <taxon>Prolixibacteraceae</taxon>
        <taxon>Sunxiuqinia</taxon>
    </lineage>
</organism>
<evidence type="ECO:0000313" key="4">
    <source>
        <dbReference type="EMBL" id="KOH45942.1"/>
    </source>
</evidence>
<dbReference type="OrthoDB" id="643766at2"/>
<dbReference type="GO" id="GO:0016989">
    <property type="term" value="F:sigma factor antagonist activity"/>
    <property type="evidence" value="ECO:0007669"/>
    <property type="project" value="TreeGrafter"/>
</dbReference>
<dbReference type="PANTHER" id="PTHR30273">
    <property type="entry name" value="PERIPLASMIC SIGNAL SENSOR AND SIGMA FACTOR ACTIVATOR FECR-RELATED"/>
    <property type="match status" value="1"/>
</dbReference>
<protein>
    <recommendedName>
        <fullName evidence="6">Anti-FecI sigma factor FecR</fullName>
    </recommendedName>
</protein>
<feature type="domain" description="Protein FecR C-terminal" evidence="3">
    <location>
        <begin position="253"/>
        <end position="316"/>
    </location>
</feature>
<evidence type="ECO:0008006" key="6">
    <source>
        <dbReference type="Google" id="ProtNLM"/>
    </source>
</evidence>
<dbReference type="STRING" id="1409788.NC99_12660"/>
<dbReference type="EMBL" id="LGIA01000060">
    <property type="protein sequence ID" value="KOH45942.1"/>
    <property type="molecule type" value="Genomic_DNA"/>
</dbReference>
<sequence>MMNDTNIPEQLIARYLNGDCSMEDEELLFRWVKAKAENEKRFLHIKDVWDASWQTSHRDTEQLLKFYQRQAVQKRSRTWPTWLPGAAAAAVLFIGFLLGSLLQPELGNSQAQVESYYVPQGSKSELVLADGTKVKLNADSRLEISADFSAKNRVVTLAGEGYFEVQSDASHPFTVQTDKFDVLVTGTKFNVSSYAEDQRISTTLSEGKIKLTTIKKQVVELNPGEKVSFDQQTMQAKLTKTDVNSDLAWVNGEFIFKDIPFPDLVKRLERWYDVKLIYQSKELEAITYSGKFKNQETIWQVLDALKLTSPIGYKKTNFREFELIYQPM</sequence>
<dbReference type="Pfam" id="PF04773">
    <property type="entry name" value="FecR"/>
    <property type="match status" value="1"/>
</dbReference>
<dbReference type="Pfam" id="PF16344">
    <property type="entry name" value="FecR_C"/>
    <property type="match status" value="1"/>
</dbReference>
<proteinExistence type="predicted"/>
<keyword evidence="1" id="KW-0472">Membrane</keyword>
<dbReference type="InterPro" id="IPR006860">
    <property type="entry name" value="FecR"/>
</dbReference>
<dbReference type="AlphaFoldDB" id="A0A0L8VCM0"/>
<name>A0A0L8VCM0_9BACT</name>
<evidence type="ECO:0000256" key="1">
    <source>
        <dbReference type="SAM" id="Phobius"/>
    </source>
</evidence>
<evidence type="ECO:0000259" key="3">
    <source>
        <dbReference type="Pfam" id="PF16344"/>
    </source>
</evidence>
<dbReference type="InterPro" id="IPR012373">
    <property type="entry name" value="Ferrdict_sens_TM"/>
</dbReference>
<gene>
    <name evidence="4" type="ORF">NC99_12660</name>
</gene>
<keyword evidence="5" id="KW-1185">Reference proteome</keyword>
<accession>A0A0L8VCM0</accession>
<evidence type="ECO:0000259" key="2">
    <source>
        <dbReference type="Pfam" id="PF04773"/>
    </source>
</evidence>
<keyword evidence="1" id="KW-1133">Transmembrane helix</keyword>
<dbReference type="FunFam" id="2.60.120.1440:FF:000001">
    <property type="entry name" value="Putative anti-sigma factor"/>
    <property type="match status" value="1"/>
</dbReference>
<feature type="transmembrane region" description="Helical" evidence="1">
    <location>
        <begin position="82"/>
        <end position="102"/>
    </location>
</feature>
<dbReference type="PANTHER" id="PTHR30273:SF2">
    <property type="entry name" value="PROTEIN FECR"/>
    <property type="match status" value="1"/>
</dbReference>
<dbReference type="Gene3D" id="2.60.120.1440">
    <property type="match status" value="1"/>
</dbReference>
<dbReference type="Proteomes" id="UP000036958">
    <property type="component" value="Unassembled WGS sequence"/>
</dbReference>